<evidence type="ECO:0000313" key="3">
    <source>
        <dbReference type="EMBL" id="KAG6404086.1"/>
    </source>
</evidence>
<feature type="domain" description="F-box/LRR-repeat protein 15/At3g58940/PEG3-like LRR" evidence="2">
    <location>
        <begin position="43"/>
        <end position="146"/>
    </location>
</feature>
<evidence type="ECO:0000259" key="2">
    <source>
        <dbReference type="Pfam" id="PF24758"/>
    </source>
</evidence>
<dbReference type="InterPro" id="IPR032675">
    <property type="entry name" value="LRR_dom_sf"/>
</dbReference>
<proteinExistence type="predicted"/>
<dbReference type="InterPro" id="IPR006566">
    <property type="entry name" value="FBD"/>
</dbReference>
<dbReference type="InterPro" id="IPR055411">
    <property type="entry name" value="LRR_FXL15/At3g58940/PEG3-like"/>
</dbReference>
<dbReference type="Pfam" id="PF08387">
    <property type="entry name" value="FBD"/>
    <property type="match status" value="1"/>
</dbReference>
<evidence type="ECO:0000313" key="4">
    <source>
        <dbReference type="Proteomes" id="UP000298416"/>
    </source>
</evidence>
<comment type="caution">
    <text evidence="3">The sequence shown here is derived from an EMBL/GenBank/DDBJ whole genome shotgun (WGS) entry which is preliminary data.</text>
</comment>
<protein>
    <recommendedName>
        <fullName evidence="5">F-box and leucine-rich repeat protein 2/20</fullName>
    </recommendedName>
</protein>
<evidence type="ECO:0008006" key="5">
    <source>
        <dbReference type="Google" id="ProtNLM"/>
    </source>
</evidence>
<reference evidence="3" key="1">
    <citation type="submission" date="2018-01" db="EMBL/GenBank/DDBJ databases">
        <authorList>
            <person name="Mao J.F."/>
        </authorList>
    </citation>
    <scope>NUCLEOTIDE SEQUENCE</scope>
    <source>
        <strain evidence="3">Huo1</strain>
        <tissue evidence="3">Leaf</tissue>
    </source>
</reference>
<dbReference type="SUPFAM" id="SSF52047">
    <property type="entry name" value="RNI-like"/>
    <property type="match status" value="1"/>
</dbReference>
<dbReference type="AlphaFoldDB" id="A0A8X8X1X4"/>
<keyword evidence="4" id="KW-1185">Reference proteome</keyword>
<dbReference type="EMBL" id="PNBA02000013">
    <property type="protein sequence ID" value="KAG6404086.1"/>
    <property type="molecule type" value="Genomic_DNA"/>
</dbReference>
<dbReference type="InterPro" id="IPR053772">
    <property type="entry name" value="At1g61320/At1g61330-like"/>
</dbReference>
<reference evidence="3" key="2">
    <citation type="submission" date="2020-08" db="EMBL/GenBank/DDBJ databases">
        <title>Plant Genome Project.</title>
        <authorList>
            <person name="Zhang R.-G."/>
        </authorList>
    </citation>
    <scope>NUCLEOTIDE SEQUENCE</scope>
    <source>
        <strain evidence="3">Huo1</strain>
        <tissue evidence="3">Leaf</tissue>
    </source>
</reference>
<gene>
    <name evidence="3" type="ORF">SASPL_136325</name>
</gene>
<dbReference type="Pfam" id="PF24758">
    <property type="entry name" value="LRR_At5g56370"/>
    <property type="match status" value="1"/>
</dbReference>
<dbReference type="Proteomes" id="UP000298416">
    <property type="component" value="Unassembled WGS sequence"/>
</dbReference>
<evidence type="ECO:0000259" key="1">
    <source>
        <dbReference type="Pfam" id="PF08387"/>
    </source>
</evidence>
<feature type="domain" description="FBD" evidence="1">
    <location>
        <begin position="255"/>
        <end position="286"/>
    </location>
</feature>
<name>A0A8X8X1X4_SALSN</name>
<dbReference type="Gene3D" id="3.80.10.10">
    <property type="entry name" value="Ribonuclease Inhibitor"/>
    <property type="match status" value="1"/>
</dbReference>
<dbReference type="PANTHER" id="PTHR34145">
    <property type="entry name" value="OS02G0105600 PROTEIN"/>
    <property type="match status" value="1"/>
</dbReference>
<organism evidence="3">
    <name type="scientific">Salvia splendens</name>
    <name type="common">Scarlet sage</name>
    <dbReference type="NCBI Taxonomy" id="180675"/>
    <lineage>
        <taxon>Eukaryota</taxon>
        <taxon>Viridiplantae</taxon>
        <taxon>Streptophyta</taxon>
        <taxon>Embryophyta</taxon>
        <taxon>Tracheophyta</taxon>
        <taxon>Spermatophyta</taxon>
        <taxon>Magnoliopsida</taxon>
        <taxon>eudicotyledons</taxon>
        <taxon>Gunneridae</taxon>
        <taxon>Pentapetalae</taxon>
        <taxon>asterids</taxon>
        <taxon>lamiids</taxon>
        <taxon>Lamiales</taxon>
        <taxon>Lamiaceae</taxon>
        <taxon>Nepetoideae</taxon>
        <taxon>Mentheae</taxon>
        <taxon>Salviinae</taxon>
        <taxon>Salvia</taxon>
        <taxon>Salvia subgen. Calosphace</taxon>
        <taxon>core Calosphace</taxon>
    </lineage>
</organism>
<accession>A0A8X8X1X4</accession>
<sequence>MEVDGNFESCLKFAIIKKAEIIHIVMYGYKDLDLEFLRHPSMNNGLQYLKDLSLCALKLTDQDFELLISNCIALESLTIKSSLDLKNVSIVGLSKLKRLNLSYFMGVDTIVIRDNTSLVSLTLYHLRSGCIVQLSNTPKLTKLNFHERFGQVMLAELLDGMPSCIRDQLQVMHLSTSRDLYFHNELLWVDLVNIKHLELELDEMDSCPSLHVLRHYCRLVEACSSLDKLVIKFPYMFYNKDMIEAYAPRCKLSPKYLEIIGYLGTPLQSAFAMFIINNARSLERVTVMTYDEDALARARHDFQHLRSVSFFTILTATFF</sequence>